<name>X0W262_9ZZZZ</name>
<keyword evidence="1" id="KW-0812">Transmembrane</keyword>
<keyword evidence="1" id="KW-1133">Transmembrane helix</keyword>
<dbReference type="AlphaFoldDB" id="X0W262"/>
<feature type="non-terminal residue" evidence="2">
    <location>
        <position position="164"/>
    </location>
</feature>
<proteinExistence type="predicted"/>
<feature type="transmembrane region" description="Helical" evidence="1">
    <location>
        <begin position="63"/>
        <end position="85"/>
    </location>
</feature>
<keyword evidence="1" id="KW-0472">Membrane</keyword>
<organism evidence="2">
    <name type="scientific">marine sediment metagenome</name>
    <dbReference type="NCBI Taxonomy" id="412755"/>
    <lineage>
        <taxon>unclassified sequences</taxon>
        <taxon>metagenomes</taxon>
        <taxon>ecological metagenomes</taxon>
    </lineage>
</organism>
<feature type="transmembrane region" description="Helical" evidence="1">
    <location>
        <begin position="38"/>
        <end position="57"/>
    </location>
</feature>
<reference evidence="2" key="1">
    <citation type="journal article" date="2014" name="Front. Microbiol.">
        <title>High frequency of phylogenetically diverse reductive dehalogenase-homologous genes in deep subseafloor sedimentary metagenomes.</title>
        <authorList>
            <person name="Kawai M."/>
            <person name="Futagami T."/>
            <person name="Toyoda A."/>
            <person name="Takaki Y."/>
            <person name="Nishi S."/>
            <person name="Hori S."/>
            <person name="Arai W."/>
            <person name="Tsubouchi T."/>
            <person name="Morono Y."/>
            <person name="Uchiyama I."/>
            <person name="Ito T."/>
            <person name="Fujiyama A."/>
            <person name="Inagaki F."/>
            <person name="Takami H."/>
        </authorList>
    </citation>
    <scope>NUCLEOTIDE SEQUENCE</scope>
    <source>
        <strain evidence="2">Expedition CK06-06</strain>
    </source>
</reference>
<sequence length="164" mass="17993">MVTRGDVVANESRSEQAVVITKDTDEELVLEQSPGKRIAWVCLGGFSGLFFPLLGLVWMDDSIWAGIGLICGGLLLLLGGLYVAANRKEITFDRSLGYITIRAGAKRFPLRTRRISKTQIESVHVDFFSGSSDLRSGAGAPNHWLVSVRIAGKKVYLHNDDKQS</sequence>
<protein>
    <submittedName>
        <fullName evidence="2">Uncharacterized protein</fullName>
    </submittedName>
</protein>
<evidence type="ECO:0000256" key="1">
    <source>
        <dbReference type="SAM" id="Phobius"/>
    </source>
</evidence>
<comment type="caution">
    <text evidence="2">The sequence shown here is derived from an EMBL/GenBank/DDBJ whole genome shotgun (WGS) entry which is preliminary data.</text>
</comment>
<evidence type="ECO:0000313" key="2">
    <source>
        <dbReference type="EMBL" id="GAG24630.1"/>
    </source>
</evidence>
<accession>X0W262</accession>
<dbReference type="EMBL" id="BARS01037290">
    <property type="protein sequence ID" value="GAG24630.1"/>
    <property type="molecule type" value="Genomic_DNA"/>
</dbReference>
<gene>
    <name evidence="2" type="ORF">S01H1_57191</name>
</gene>